<protein>
    <submittedName>
        <fullName evidence="2">Uncharacterized protein</fullName>
    </submittedName>
</protein>
<dbReference type="HOGENOM" id="CLU_1777216_0_0_1"/>
<accession>Q2GSL8</accession>
<feature type="region of interest" description="Disordered" evidence="1">
    <location>
        <begin position="65"/>
        <end position="122"/>
    </location>
</feature>
<gene>
    <name evidence="2" type="ORF">CHGG_09036</name>
</gene>
<evidence type="ECO:0000313" key="2">
    <source>
        <dbReference type="EMBL" id="EAQ85022.1"/>
    </source>
</evidence>
<dbReference type="EMBL" id="CH408034">
    <property type="protein sequence ID" value="EAQ85022.1"/>
    <property type="molecule type" value="Genomic_DNA"/>
</dbReference>
<proteinExistence type="predicted"/>
<dbReference type="GeneID" id="4394861"/>
<sequence length="146" mass="16049">MIMVLTWHDFETCFSRREGHRGSLLGLCSLRFLQIIGAYLFIHGVFPSGGEIYAQVYIRAKNVHPSRSGRSSYDYFDDEPMRHAPAGPREGLGMPGTAGDDLHSPAQNANARSGLPEQKRARESFAAAALSEEGSKHAAVCISVWQ</sequence>
<dbReference type="InParanoid" id="Q2GSL8"/>
<evidence type="ECO:0000313" key="3">
    <source>
        <dbReference type="Proteomes" id="UP000001056"/>
    </source>
</evidence>
<name>Q2GSL8_CHAGB</name>
<dbReference type="AlphaFoldDB" id="Q2GSL8"/>
<dbReference type="RefSeq" id="XP_001226963.1">
    <property type="nucleotide sequence ID" value="XM_001226962.1"/>
</dbReference>
<dbReference type="VEuPathDB" id="FungiDB:CHGG_09036"/>
<organism evidence="2 3">
    <name type="scientific">Chaetomium globosum (strain ATCC 6205 / CBS 148.51 / DSM 1962 / NBRC 6347 / NRRL 1970)</name>
    <name type="common">Soil fungus</name>
    <dbReference type="NCBI Taxonomy" id="306901"/>
    <lineage>
        <taxon>Eukaryota</taxon>
        <taxon>Fungi</taxon>
        <taxon>Dikarya</taxon>
        <taxon>Ascomycota</taxon>
        <taxon>Pezizomycotina</taxon>
        <taxon>Sordariomycetes</taxon>
        <taxon>Sordariomycetidae</taxon>
        <taxon>Sordariales</taxon>
        <taxon>Chaetomiaceae</taxon>
        <taxon>Chaetomium</taxon>
    </lineage>
</organism>
<dbReference type="OrthoDB" id="10476286at2759"/>
<keyword evidence="3" id="KW-1185">Reference proteome</keyword>
<evidence type="ECO:0000256" key="1">
    <source>
        <dbReference type="SAM" id="MobiDB-lite"/>
    </source>
</evidence>
<dbReference type="Proteomes" id="UP000001056">
    <property type="component" value="Unassembled WGS sequence"/>
</dbReference>
<reference evidence="3" key="1">
    <citation type="journal article" date="2015" name="Genome Announc.">
        <title>Draft genome sequence of the cellulolytic fungus Chaetomium globosum.</title>
        <authorList>
            <person name="Cuomo C.A."/>
            <person name="Untereiner W.A."/>
            <person name="Ma L.-J."/>
            <person name="Grabherr M."/>
            <person name="Birren B.W."/>
        </authorList>
    </citation>
    <scope>NUCLEOTIDE SEQUENCE [LARGE SCALE GENOMIC DNA]</scope>
    <source>
        <strain evidence="3">ATCC 6205 / CBS 148.51 / DSM 1962 / NBRC 6347 / NRRL 1970</strain>
    </source>
</reference>